<protein>
    <recommendedName>
        <fullName evidence="2">Choice-of-anchor A domain-containing protein</fullName>
    </recommendedName>
</protein>
<dbReference type="Proteomes" id="UP000218209">
    <property type="component" value="Unassembled WGS sequence"/>
</dbReference>
<feature type="signal peptide" evidence="1">
    <location>
        <begin position="1"/>
        <end position="22"/>
    </location>
</feature>
<dbReference type="AlphaFoldDB" id="A0A1X6NP44"/>
<feature type="chain" id="PRO_5012055574" description="Choice-of-anchor A domain-containing protein" evidence="1">
    <location>
        <begin position="23"/>
        <end position="321"/>
    </location>
</feature>
<dbReference type="InterPro" id="IPR026588">
    <property type="entry name" value="Choice_anch_A"/>
</dbReference>
<organism evidence="3 4">
    <name type="scientific">Porphyra umbilicalis</name>
    <name type="common">Purple laver</name>
    <name type="synonym">Red alga</name>
    <dbReference type="NCBI Taxonomy" id="2786"/>
    <lineage>
        <taxon>Eukaryota</taxon>
        <taxon>Rhodophyta</taxon>
        <taxon>Bangiophyceae</taxon>
        <taxon>Bangiales</taxon>
        <taxon>Bangiaceae</taxon>
        <taxon>Porphyra</taxon>
    </lineage>
</organism>
<proteinExistence type="predicted"/>
<dbReference type="EMBL" id="KV919283">
    <property type="protein sequence ID" value="OSX70266.1"/>
    <property type="molecule type" value="Genomic_DNA"/>
</dbReference>
<feature type="domain" description="Choice-of-anchor A" evidence="2">
    <location>
        <begin position="43"/>
        <end position="303"/>
    </location>
</feature>
<name>A0A1X6NP44_PORUM</name>
<evidence type="ECO:0000259" key="2">
    <source>
        <dbReference type="Pfam" id="PF20597"/>
    </source>
</evidence>
<evidence type="ECO:0000313" key="3">
    <source>
        <dbReference type="EMBL" id="OSX70266.1"/>
    </source>
</evidence>
<evidence type="ECO:0000256" key="1">
    <source>
        <dbReference type="SAM" id="SignalP"/>
    </source>
</evidence>
<dbReference type="Pfam" id="PF20597">
    <property type="entry name" value="pAdhesive_15"/>
    <property type="match status" value="1"/>
</dbReference>
<accession>A0A1X6NP44</accession>
<keyword evidence="4" id="KW-1185">Reference proteome</keyword>
<gene>
    <name evidence="3" type="ORF">BU14_0822s0003</name>
</gene>
<keyword evidence="1" id="KW-0732">Signal</keyword>
<dbReference type="NCBIfam" id="TIGR04215">
    <property type="entry name" value="choice_anch_A"/>
    <property type="match status" value="1"/>
</dbReference>
<evidence type="ECO:0000313" key="4">
    <source>
        <dbReference type="Proteomes" id="UP000218209"/>
    </source>
</evidence>
<sequence length="321" mass="32467">MACTRPLPRLLLLLAAATAVAAAASATRPPRRRTTRLPGGCRGAAKFNLIALGNKEQTIRGNVHLERTEVLGAVAATGDVTLKSFSVNSRGTPGVCASAPTSSTPIALAAGGNLTTEDGVIDHGRVVAEQPLLGGGTTVACPVEQENVDAGAVEQWARTTHTSTCAAPVAGCQTSTGDGGLLRFAITPVAGGGPAHCTVGAADLTAASLVEVVGRPDPSSMVEIAVKGAAAAAADNVTLTNMGFAGWESSATLLSMCNVGTLTVQDVGLKAAVLAPETRFRGTSGAVNGTVIVADVESGVEFQKAPIDCPRKRRRPRQGEE</sequence>
<reference evidence="3 4" key="1">
    <citation type="submission" date="2017-03" db="EMBL/GenBank/DDBJ databases">
        <title>WGS assembly of Porphyra umbilicalis.</title>
        <authorList>
            <person name="Brawley S.H."/>
            <person name="Blouin N.A."/>
            <person name="Ficko-Blean E."/>
            <person name="Wheeler G.L."/>
            <person name="Lohr M."/>
            <person name="Goodson H.V."/>
            <person name="Jenkins J.W."/>
            <person name="Blaby-Haas C.E."/>
            <person name="Helliwell K.E."/>
            <person name="Chan C."/>
            <person name="Marriage T."/>
            <person name="Bhattacharya D."/>
            <person name="Klein A.S."/>
            <person name="Badis Y."/>
            <person name="Brodie J."/>
            <person name="Cao Y."/>
            <person name="Collen J."/>
            <person name="Dittami S.M."/>
            <person name="Gachon C.M."/>
            <person name="Green B.R."/>
            <person name="Karpowicz S."/>
            <person name="Kim J.W."/>
            <person name="Kudahl U."/>
            <person name="Lin S."/>
            <person name="Michel G."/>
            <person name="Mittag M."/>
            <person name="Olson B.J."/>
            <person name="Pangilinan J."/>
            <person name="Peng Y."/>
            <person name="Qiu H."/>
            <person name="Shu S."/>
            <person name="Singer J.T."/>
            <person name="Smith A.G."/>
            <person name="Sprecher B.N."/>
            <person name="Wagner V."/>
            <person name="Wang W."/>
            <person name="Wang Z.-Y."/>
            <person name="Yan J."/>
            <person name="Yarish C."/>
            <person name="Zoeuner-Riek S."/>
            <person name="Zhuang Y."/>
            <person name="Zou Y."/>
            <person name="Lindquist E.A."/>
            <person name="Grimwood J."/>
            <person name="Barry K."/>
            <person name="Rokhsar D.S."/>
            <person name="Schmutz J."/>
            <person name="Stiller J.W."/>
            <person name="Grossman A.R."/>
            <person name="Prochnik S.E."/>
        </authorList>
    </citation>
    <scope>NUCLEOTIDE SEQUENCE [LARGE SCALE GENOMIC DNA]</scope>
    <source>
        <strain evidence="3">4086291</strain>
    </source>
</reference>